<evidence type="ECO:0000256" key="1">
    <source>
        <dbReference type="SAM" id="MobiDB-lite"/>
    </source>
</evidence>
<dbReference type="Proteomes" id="UP000254799">
    <property type="component" value="Unassembled WGS sequence"/>
</dbReference>
<evidence type="ECO:0000313" key="2">
    <source>
        <dbReference type="EMBL" id="STT53674.1"/>
    </source>
</evidence>
<protein>
    <submittedName>
        <fullName evidence="2">Hemimethylated DNA binding protein YccV</fullName>
    </submittedName>
</protein>
<reference evidence="2 3" key="1">
    <citation type="submission" date="2018-06" db="EMBL/GenBank/DDBJ databases">
        <authorList>
            <consortium name="Pathogen Informatics"/>
            <person name="Doyle S."/>
        </authorList>
    </citation>
    <scope>NUCLEOTIDE SEQUENCE [LARGE SCALE GENOMIC DNA]</scope>
    <source>
        <strain evidence="2 3">NCTC8849</strain>
    </source>
</reference>
<sequence length="45" mass="4986">MTNCARRLGTHVVMEDDDGQPIHTYLAEAQLSSEPADEHPEQPVP</sequence>
<name>A0A377WFS6_KLEPN</name>
<dbReference type="AlphaFoldDB" id="A0A377WFS6"/>
<feature type="region of interest" description="Disordered" evidence="1">
    <location>
        <begin position="1"/>
        <end position="20"/>
    </location>
</feature>
<accession>A0A377WFS6</accession>
<organism evidence="2 3">
    <name type="scientific">Klebsiella pneumoniae</name>
    <dbReference type="NCBI Taxonomy" id="573"/>
    <lineage>
        <taxon>Bacteria</taxon>
        <taxon>Pseudomonadati</taxon>
        <taxon>Pseudomonadota</taxon>
        <taxon>Gammaproteobacteria</taxon>
        <taxon>Enterobacterales</taxon>
        <taxon>Enterobacteriaceae</taxon>
        <taxon>Klebsiella/Raoultella group</taxon>
        <taxon>Klebsiella</taxon>
        <taxon>Klebsiella pneumoniae complex</taxon>
    </lineage>
</organism>
<dbReference type="InterPro" id="IPR036623">
    <property type="entry name" value="Hemimethylated_DNA-bd_sf"/>
</dbReference>
<proteinExistence type="predicted"/>
<dbReference type="GO" id="GO:0003677">
    <property type="term" value="F:DNA binding"/>
    <property type="evidence" value="ECO:0007669"/>
    <property type="project" value="InterPro"/>
</dbReference>
<dbReference type="EMBL" id="UGLC01000002">
    <property type="protein sequence ID" value="STT53674.1"/>
    <property type="molecule type" value="Genomic_DNA"/>
</dbReference>
<gene>
    <name evidence="2" type="primary">hspQ_1</name>
    <name evidence="2" type="ORF">NCTC8849_02248</name>
</gene>
<evidence type="ECO:0000313" key="3">
    <source>
        <dbReference type="Proteomes" id="UP000254799"/>
    </source>
</evidence>
<dbReference type="SUPFAM" id="SSF141255">
    <property type="entry name" value="YccV-like"/>
    <property type="match status" value="1"/>
</dbReference>